<feature type="compositionally biased region" description="Polar residues" evidence="1">
    <location>
        <begin position="31"/>
        <end position="60"/>
    </location>
</feature>
<dbReference type="Proteomes" id="UP000245768">
    <property type="component" value="Unassembled WGS sequence"/>
</dbReference>
<feature type="compositionally biased region" description="Basic and acidic residues" evidence="1">
    <location>
        <begin position="193"/>
        <end position="211"/>
    </location>
</feature>
<dbReference type="PANTHER" id="PTHR38702:SF1">
    <property type="entry name" value="CALPONIN-HOMOLOGY (CH) DOMAIN-CONTAINING PROTEIN"/>
    <property type="match status" value="1"/>
</dbReference>
<evidence type="ECO:0000313" key="3">
    <source>
        <dbReference type="Proteomes" id="UP000245768"/>
    </source>
</evidence>
<feature type="compositionally biased region" description="Low complexity" evidence="1">
    <location>
        <begin position="291"/>
        <end position="305"/>
    </location>
</feature>
<evidence type="ECO:0000256" key="1">
    <source>
        <dbReference type="SAM" id="MobiDB-lite"/>
    </source>
</evidence>
<feature type="region of interest" description="Disordered" evidence="1">
    <location>
        <begin position="1"/>
        <end position="127"/>
    </location>
</feature>
<feature type="compositionally biased region" description="Low complexity" evidence="1">
    <location>
        <begin position="107"/>
        <end position="117"/>
    </location>
</feature>
<accession>A0A316YMF2</accession>
<dbReference type="OrthoDB" id="2534759at2759"/>
<dbReference type="RefSeq" id="XP_025377745.1">
    <property type="nucleotide sequence ID" value="XM_025521739.1"/>
</dbReference>
<protein>
    <submittedName>
        <fullName evidence="2">Uncharacterized protein</fullName>
    </submittedName>
</protein>
<evidence type="ECO:0000313" key="2">
    <source>
        <dbReference type="EMBL" id="PWN90547.1"/>
    </source>
</evidence>
<reference evidence="2 3" key="1">
    <citation type="journal article" date="2018" name="Mol. Biol. Evol.">
        <title>Broad Genomic Sampling Reveals a Smut Pathogenic Ancestry of the Fungal Clade Ustilaginomycotina.</title>
        <authorList>
            <person name="Kijpornyongpan T."/>
            <person name="Mondo S.J."/>
            <person name="Barry K."/>
            <person name="Sandor L."/>
            <person name="Lee J."/>
            <person name="Lipzen A."/>
            <person name="Pangilinan J."/>
            <person name="LaButti K."/>
            <person name="Hainaut M."/>
            <person name="Henrissat B."/>
            <person name="Grigoriev I.V."/>
            <person name="Spatafora J.W."/>
            <person name="Aime M.C."/>
        </authorList>
    </citation>
    <scope>NUCLEOTIDE SEQUENCE [LARGE SCALE GENOMIC DNA]</scope>
    <source>
        <strain evidence="2 3">MCA 4198</strain>
    </source>
</reference>
<dbReference type="STRING" id="215250.A0A316YMF2"/>
<gene>
    <name evidence="2" type="ORF">FA10DRAFT_267000</name>
</gene>
<feature type="compositionally biased region" description="Low complexity" evidence="1">
    <location>
        <begin position="74"/>
        <end position="98"/>
    </location>
</feature>
<feature type="region of interest" description="Disordered" evidence="1">
    <location>
        <begin position="805"/>
        <end position="841"/>
    </location>
</feature>
<sequence>MSDTPSETATEKENEAPSVGANVHCDDLNPKASSNHQHLTDSSSMPPASARESTTATFESSGMGVEQEQEPPITTTYTTNKKPTSTTTKTTTTTTTSPKRAKRGVASSSSNSKPFSDSARKRDSVQALGSISHLQRFYNSHGLASKQKPAGGGVLAIGHAAERALDDPLARPTPGDDDTAGRGRDLALAALQGRHDENKEGRVAEHGKGDGEGDDGPDDDDEDDEDDLLRPEDLQMSRYKKPLPYPDVGKQLDADPRILRPGVLAALDETCQKWGLMDLIKTAGEEDARHLSGSLSRRPSSSVPLEQQQANNGEPVDIDELLKSTSNTIRKVRTYLFALPADSITPRGAAGPMSSKEGALGPSGRTLKPKDSFKRQSSFMGLPRGTGSSSGMPSAWKSRPEIPFAPAKPIQGEQLDPFETLAAQRRRSSVTGDGVKEVNRAGSMSRMSSAADVNKTVDKSKETPLQQHQQQQQDANDPLVLVRTSSLSVLGAMRELDERTKVASTEDVMSEVKGHEVKRNVALLSASFASPSTLTVDLTGSSTGMFSSSTASNASTEDVTAAFPPRERVALSSLRKEREVVKEYLTTVNNVLALVSHGPGKRTRTRTSLANLQQRSLGRNLGLGSAPGLTIDRLSRRNQSASVGDTPAIRVQLHGPEQGDKAQDTLGMGAVSIDDSIDEGDADLILTGAAGEEDLPPWARAGQDYPGGSIARARDLLIDMLPSDLALEVPLLDEVDSSHPYTQKEEDDEDFDTPSTGKFAFLSALSNGQLLCLAYNEALRQSKRPWGFIQPQDIHDVMTYERAAREARKNKSAQERIEEKLEREERKKKGETSTSGTNSSLGWTFRRTENLRVWTAALRLRYLLSFSGSQQVVAPAAASTRRMSSFTYGSASNTSKEDLALVELSSSGSAVPPQATPLPPLAPVFDPKSVARKQLGTPWLDMLEEALCRWAQAVVSEELETDSV</sequence>
<feature type="region of interest" description="Disordered" evidence="1">
    <location>
        <begin position="163"/>
        <end position="252"/>
    </location>
</feature>
<feature type="compositionally biased region" description="Basic and acidic residues" evidence="1">
    <location>
        <begin position="805"/>
        <end position="831"/>
    </location>
</feature>
<dbReference type="EMBL" id="KZ819636">
    <property type="protein sequence ID" value="PWN90547.1"/>
    <property type="molecule type" value="Genomic_DNA"/>
</dbReference>
<feature type="compositionally biased region" description="Low complexity" evidence="1">
    <location>
        <begin position="466"/>
        <end position="476"/>
    </location>
</feature>
<feature type="region of interest" description="Disordered" evidence="1">
    <location>
        <begin position="423"/>
        <end position="476"/>
    </location>
</feature>
<dbReference type="AlphaFoldDB" id="A0A316YMF2"/>
<feature type="compositionally biased region" description="Polar residues" evidence="1">
    <location>
        <begin position="832"/>
        <end position="841"/>
    </location>
</feature>
<dbReference type="PANTHER" id="PTHR38702">
    <property type="entry name" value="CALPONIN-HOMOLOGY (CH) DOMAIN-CONTAINING PROTEIN"/>
    <property type="match status" value="1"/>
</dbReference>
<dbReference type="InParanoid" id="A0A316YMF2"/>
<organism evidence="2 3">
    <name type="scientific">Acaromyces ingoldii</name>
    <dbReference type="NCBI Taxonomy" id="215250"/>
    <lineage>
        <taxon>Eukaryota</taxon>
        <taxon>Fungi</taxon>
        <taxon>Dikarya</taxon>
        <taxon>Basidiomycota</taxon>
        <taxon>Ustilaginomycotina</taxon>
        <taxon>Exobasidiomycetes</taxon>
        <taxon>Exobasidiales</taxon>
        <taxon>Cryptobasidiaceae</taxon>
        <taxon>Acaromyces</taxon>
    </lineage>
</organism>
<feature type="compositionally biased region" description="Low complexity" evidence="1">
    <location>
        <begin position="440"/>
        <end position="451"/>
    </location>
</feature>
<feature type="region of interest" description="Disordered" evidence="1">
    <location>
        <begin position="346"/>
        <end position="397"/>
    </location>
</feature>
<keyword evidence="3" id="KW-1185">Reference proteome</keyword>
<dbReference type="GeneID" id="37043655"/>
<name>A0A316YMF2_9BASI</name>
<feature type="region of interest" description="Disordered" evidence="1">
    <location>
        <begin position="290"/>
        <end position="312"/>
    </location>
</feature>
<proteinExistence type="predicted"/>
<feature type="compositionally biased region" description="Acidic residues" evidence="1">
    <location>
        <begin position="212"/>
        <end position="227"/>
    </location>
</feature>